<dbReference type="OrthoDB" id="3853857at2759"/>
<dbReference type="GO" id="GO:0016020">
    <property type="term" value="C:membrane"/>
    <property type="evidence" value="ECO:0007669"/>
    <property type="project" value="TreeGrafter"/>
</dbReference>
<gene>
    <name evidence="2" type="ORF">GOMPHAMPRED_003503</name>
</gene>
<accession>A0A8H3FDG4</accession>
<dbReference type="PANTHER" id="PTHR12358">
    <property type="entry name" value="SPHINGOSINE KINASE"/>
    <property type="match status" value="1"/>
</dbReference>
<comment type="caution">
    <text evidence="2">The sequence shown here is derived from an EMBL/GenBank/DDBJ whole genome shotgun (WGS) entry which is preliminary data.</text>
</comment>
<reference evidence="2" key="1">
    <citation type="submission" date="2021-03" db="EMBL/GenBank/DDBJ databases">
        <authorList>
            <person name="Tagirdzhanova G."/>
        </authorList>
    </citation>
    <scope>NUCLEOTIDE SEQUENCE</scope>
</reference>
<evidence type="ECO:0000259" key="1">
    <source>
        <dbReference type="PROSITE" id="PS50146"/>
    </source>
</evidence>
<dbReference type="InterPro" id="IPR050187">
    <property type="entry name" value="Lipid_Phosphate_FormReg"/>
</dbReference>
<proteinExistence type="predicted"/>
<evidence type="ECO:0000313" key="3">
    <source>
        <dbReference type="Proteomes" id="UP000664169"/>
    </source>
</evidence>
<dbReference type="InterPro" id="IPR017438">
    <property type="entry name" value="ATP-NAD_kinase_N"/>
</dbReference>
<dbReference type="InterPro" id="IPR055916">
    <property type="entry name" value="DUF7493"/>
</dbReference>
<dbReference type="PROSITE" id="PS50146">
    <property type="entry name" value="DAGK"/>
    <property type="match status" value="1"/>
</dbReference>
<dbReference type="Pfam" id="PF00781">
    <property type="entry name" value="DAGK_cat"/>
    <property type="match status" value="1"/>
</dbReference>
<dbReference type="GO" id="GO:0005737">
    <property type="term" value="C:cytoplasm"/>
    <property type="evidence" value="ECO:0007669"/>
    <property type="project" value="TreeGrafter"/>
</dbReference>
<dbReference type="Proteomes" id="UP000664169">
    <property type="component" value="Unassembled WGS sequence"/>
</dbReference>
<keyword evidence="3" id="KW-1185">Reference proteome</keyword>
<sequence>MSGFEARDPFTDPIPDSSQHELEQNATLIVNRNASLTLGTDSLIVLGSQPTRAIPYYNVLWAELADLEIIIRYAHPTAKNVIVVAFISYIVDKSERSRALAWIAKLLDSAYGESQRCKRIKVLVNPFGGKGSAPKWFARDIEPIFLAAKCEVNVERTQFKGHAIEIAEEINTNDFDVIACCSGDGLPHEVFNGLGKKPDARTALAKLAVVQLPCGTGNAMSWNLNGTDSTSLAALAVVKGIRTPMDLVSITQGGNRFLSFLSQSFGIIAECDLGTEHLRWLGDARFTYGFLKRVIGKTLWPCDLAVKVEIDSKDQIRDHYQAEIDQRASMEERRRQTTLQNPTISPRLGPGEALPELRYGTATDPLPEDWHLVPQEKMGNFYCGNMRYMAADMPFFPAALPHDGNMDLVTIDGDISRTAALGLFLDVAKNRTFDNPLFNYRKITGYRLMPRGKDGYISIDGERVPWATFQAEVHHGLGTVLSRNGHCFEGPSVPNQSTS</sequence>
<dbReference type="SUPFAM" id="SSF111331">
    <property type="entry name" value="NAD kinase/diacylglycerol kinase-like"/>
    <property type="match status" value="1"/>
</dbReference>
<feature type="domain" description="DAGKc" evidence="1">
    <location>
        <begin position="115"/>
        <end position="254"/>
    </location>
</feature>
<dbReference type="SMART" id="SM00046">
    <property type="entry name" value="DAGKc"/>
    <property type="match status" value="1"/>
</dbReference>
<dbReference type="Pfam" id="PF24321">
    <property type="entry name" value="DUF7493"/>
    <property type="match status" value="1"/>
</dbReference>
<dbReference type="GO" id="GO:0001727">
    <property type="term" value="F:lipid kinase activity"/>
    <property type="evidence" value="ECO:0007669"/>
    <property type="project" value="UniProtKB-ARBA"/>
</dbReference>
<dbReference type="EMBL" id="CAJPDQ010000020">
    <property type="protein sequence ID" value="CAF9923966.1"/>
    <property type="molecule type" value="Genomic_DNA"/>
</dbReference>
<protein>
    <recommendedName>
        <fullName evidence="1">DAGKc domain-containing protein</fullName>
    </recommendedName>
</protein>
<dbReference type="InterPro" id="IPR016064">
    <property type="entry name" value="NAD/diacylglycerol_kinase_sf"/>
</dbReference>
<evidence type="ECO:0000313" key="2">
    <source>
        <dbReference type="EMBL" id="CAF9923966.1"/>
    </source>
</evidence>
<dbReference type="InterPro" id="IPR001206">
    <property type="entry name" value="Diacylglycerol_kinase_cat_dom"/>
</dbReference>
<name>A0A8H3FDG4_9LECA</name>
<dbReference type="GO" id="GO:0046512">
    <property type="term" value="P:sphingosine biosynthetic process"/>
    <property type="evidence" value="ECO:0007669"/>
    <property type="project" value="TreeGrafter"/>
</dbReference>
<dbReference type="AlphaFoldDB" id="A0A8H3FDG4"/>
<organism evidence="2 3">
    <name type="scientific">Gomphillus americanus</name>
    <dbReference type="NCBI Taxonomy" id="1940652"/>
    <lineage>
        <taxon>Eukaryota</taxon>
        <taxon>Fungi</taxon>
        <taxon>Dikarya</taxon>
        <taxon>Ascomycota</taxon>
        <taxon>Pezizomycotina</taxon>
        <taxon>Lecanoromycetes</taxon>
        <taxon>OSLEUM clade</taxon>
        <taxon>Ostropomycetidae</taxon>
        <taxon>Ostropales</taxon>
        <taxon>Graphidaceae</taxon>
        <taxon>Gomphilloideae</taxon>
        <taxon>Gomphillus</taxon>
    </lineage>
</organism>
<dbReference type="Gene3D" id="2.60.200.40">
    <property type="match status" value="1"/>
</dbReference>
<dbReference type="PANTHER" id="PTHR12358:SF31">
    <property type="entry name" value="ACYLGLYCEROL KINASE, MITOCHONDRIAL"/>
    <property type="match status" value="1"/>
</dbReference>
<dbReference type="Gene3D" id="3.40.50.10330">
    <property type="entry name" value="Probable inorganic polyphosphate/atp-NAD kinase, domain 1"/>
    <property type="match status" value="1"/>
</dbReference>
<dbReference type="GO" id="GO:0016773">
    <property type="term" value="F:phosphotransferase activity, alcohol group as acceptor"/>
    <property type="evidence" value="ECO:0007669"/>
    <property type="project" value="UniProtKB-ARBA"/>
</dbReference>